<dbReference type="KEGG" id="bvq:FHE72_04125"/>
<dbReference type="EMBL" id="CP047394">
    <property type="protein sequence ID" value="QHE60315.1"/>
    <property type="molecule type" value="Genomic_DNA"/>
</dbReference>
<keyword evidence="6 8" id="KW-1133">Transmembrane helix</keyword>
<evidence type="ECO:0000256" key="7">
    <source>
        <dbReference type="ARBA" id="ARBA00023136"/>
    </source>
</evidence>
<dbReference type="AlphaFoldDB" id="A0A6I6UC60"/>
<evidence type="ECO:0000256" key="1">
    <source>
        <dbReference type="ARBA" id="ARBA00004141"/>
    </source>
</evidence>
<gene>
    <name evidence="9" type="ORF">FHE72_04125</name>
</gene>
<proteinExistence type="inferred from homology"/>
<evidence type="ECO:0000256" key="4">
    <source>
        <dbReference type="ARBA" id="ARBA00022544"/>
    </source>
</evidence>
<dbReference type="InterPro" id="IPR004761">
    <property type="entry name" value="Spore_GerAB"/>
</dbReference>
<evidence type="ECO:0000313" key="10">
    <source>
        <dbReference type="Proteomes" id="UP000465062"/>
    </source>
</evidence>
<feature type="transmembrane region" description="Helical" evidence="8">
    <location>
        <begin position="306"/>
        <end position="326"/>
    </location>
</feature>
<evidence type="ECO:0000256" key="6">
    <source>
        <dbReference type="ARBA" id="ARBA00022989"/>
    </source>
</evidence>
<feature type="transmembrane region" description="Helical" evidence="8">
    <location>
        <begin position="77"/>
        <end position="95"/>
    </location>
</feature>
<reference evidence="9 10" key="1">
    <citation type="submission" date="2019-06" db="EMBL/GenBank/DDBJ databases">
        <title>An operon consisting of a P-type ATPase gene and a transcriptional regular gene given the different cadmium resistance in Bacillus vietamensis 151-6 and Bacillus marisflavi 151-25.</title>
        <authorList>
            <person name="Yu X."/>
        </authorList>
    </citation>
    <scope>NUCLEOTIDE SEQUENCE [LARGE SCALE GENOMIC DNA]</scope>
    <source>
        <strain evidence="9 10">151-6</strain>
    </source>
</reference>
<feature type="transmembrane region" description="Helical" evidence="8">
    <location>
        <begin position="269"/>
        <end position="294"/>
    </location>
</feature>
<accession>A0A6I6UC60</accession>
<organism evidence="9 10">
    <name type="scientific">Rossellomorea vietnamensis</name>
    <dbReference type="NCBI Taxonomy" id="218284"/>
    <lineage>
        <taxon>Bacteria</taxon>
        <taxon>Bacillati</taxon>
        <taxon>Bacillota</taxon>
        <taxon>Bacilli</taxon>
        <taxon>Bacillales</taxon>
        <taxon>Bacillaceae</taxon>
        <taxon>Rossellomorea</taxon>
    </lineage>
</organism>
<dbReference type="GO" id="GO:0016020">
    <property type="term" value="C:membrane"/>
    <property type="evidence" value="ECO:0007669"/>
    <property type="project" value="UniProtKB-SubCell"/>
</dbReference>
<feature type="transmembrane region" description="Helical" evidence="8">
    <location>
        <begin position="338"/>
        <end position="358"/>
    </location>
</feature>
<sequence>MNKVSMSALELCSMMLLFLTGSTIVVGLNFTAMEDSILATAMEVGFGILLFYFYLLVLKKSSWKEFVPLLEMGFGSLLARILAVIFSFYFLYIAARVMNDFAFFTTQILYPDAPNWIAAVPFLLVVGYSTMLGIEAIARSAVIMTFFFLLILVILWLLGFLSEEFQVRYLMPLFSLGWKPLGHMIFPTGLTFPYGELVVFLVFLPYIANKEKVQKVVWMPIVIAGVIIMITMELVIGILHAPFANTYYFPFVKAMELVSYLGIIEHMEIFTYLLLIGGGFIKVSVFIYAARVVLSQLFKVKQKNGHVFILMAVVYLLSLHRSGNIAEHLYVGLKLVPYYLHIPLQLVIPFFLGIVVFWKTRKRAS</sequence>
<feature type="transmembrane region" description="Helical" evidence="8">
    <location>
        <begin position="141"/>
        <end position="161"/>
    </location>
</feature>
<dbReference type="PANTHER" id="PTHR34975:SF2">
    <property type="entry name" value="SPORE GERMINATION PROTEIN A2"/>
    <property type="match status" value="1"/>
</dbReference>
<evidence type="ECO:0000256" key="5">
    <source>
        <dbReference type="ARBA" id="ARBA00022692"/>
    </source>
</evidence>
<feature type="transmembrane region" description="Helical" evidence="8">
    <location>
        <begin position="181"/>
        <end position="204"/>
    </location>
</feature>
<dbReference type="RefSeq" id="WP_159361310.1">
    <property type="nucleotide sequence ID" value="NZ_CP047394.1"/>
</dbReference>
<dbReference type="Proteomes" id="UP000465062">
    <property type="component" value="Chromosome"/>
</dbReference>
<keyword evidence="3" id="KW-0813">Transport</keyword>
<evidence type="ECO:0000313" key="9">
    <source>
        <dbReference type="EMBL" id="QHE60315.1"/>
    </source>
</evidence>
<protein>
    <submittedName>
        <fullName evidence="9">Endospore germination permease</fullName>
    </submittedName>
</protein>
<feature type="transmembrane region" description="Helical" evidence="8">
    <location>
        <begin position="115"/>
        <end position="134"/>
    </location>
</feature>
<evidence type="ECO:0000256" key="8">
    <source>
        <dbReference type="SAM" id="Phobius"/>
    </source>
</evidence>
<dbReference type="PANTHER" id="PTHR34975">
    <property type="entry name" value="SPORE GERMINATION PROTEIN A2"/>
    <property type="match status" value="1"/>
</dbReference>
<comment type="subcellular location">
    <subcellularLocation>
        <location evidence="1">Membrane</location>
        <topology evidence="1">Multi-pass membrane protein</topology>
    </subcellularLocation>
</comment>
<evidence type="ECO:0000256" key="2">
    <source>
        <dbReference type="ARBA" id="ARBA00007998"/>
    </source>
</evidence>
<comment type="similarity">
    <text evidence="2">Belongs to the amino acid-polyamine-organocation (APC) superfamily. Spore germination protein (SGP) (TC 2.A.3.9) family.</text>
</comment>
<dbReference type="GO" id="GO:0009847">
    <property type="term" value="P:spore germination"/>
    <property type="evidence" value="ECO:0007669"/>
    <property type="project" value="InterPro"/>
</dbReference>
<feature type="transmembrane region" description="Helical" evidence="8">
    <location>
        <begin position="216"/>
        <end position="249"/>
    </location>
</feature>
<keyword evidence="7 8" id="KW-0472">Membrane</keyword>
<dbReference type="NCBIfam" id="TIGR00912">
    <property type="entry name" value="2A0309"/>
    <property type="match status" value="1"/>
</dbReference>
<keyword evidence="5 8" id="KW-0812">Transmembrane</keyword>
<keyword evidence="4" id="KW-0309">Germination</keyword>
<evidence type="ECO:0000256" key="3">
    <source>
        <dbReference type="ARBA" id="ARBA00022448"/>
    </source>
</evidence>
<name>A0A6I6UC60_9BACI</name>
<dbReference type="Pfam" id="PF03845">
    <property type="entry name" value="Spore_permease"/>
    <property type="match status" value="1"/>
</dbReference>
<feature type="transmembrane region" description="Helical" evidence="8">
    <location>
        <begin position="37"/>
        <end position="57"/>
    </location>
</feature>